<feature type="non-terminal residue" evidence="1">
    <location>
        <position position="254"/>
    </location>
</feature>
<reference evidence="1 2" key="1">
    <citation type="submission" date="2024-03" db="EMBL/GenBank/DDBJ databases">
        <title>Cross-transmission of Acinetobacter junii carrying blaOXA-58 in a neonatal intensive care unit.</title>
        <authorList>
            <person name="Bour M."/>
            <person name="Potron A."/>
            <person name="Lecointe D."/>
        </authorList>
    </citation>
    <scope>NUCLEOTIDE SEQUENCE [LARGE SCALE GENOMIC DNA]</scope>
    <source>
        <strain evidence="1 2">21A3096 case 1</strain>
    </source>
</reference>
<organism evidence="1 2">
    <name type="scientific">Acinetobacter junii</name>
    <dbReference type="NCBI Taxonomy" id="40215"/>
    <lineage>
        <taxon>Bacteria</taxon>
        <taxon>Pseudomonadati</taxon>
        <taxon>Pseudomonadota</taxon>
        <taxon>Gammaproteobacteria</taxon>
        <taxon>Moraxellales</taxon>
        <taxon>Moraxellaceae</taxon>
        <taxon>Acinetobacter</taxon>
    </lineage>
</organism>
<protein>
    <submittedName>
        <fullName evidence="1">Uncharacterized protein</fullName>
    </submittedName>
</protein>
<name>A0ABU8ZKP3_ACIJU</name>
<dbReference type="EMBL" id="JBBMLE010000157">
    <property type="protein sequence ID" value="MEK0254182.1"/>
    <property type="molecule type" value="Genomic_DNA"/>
</dbReference>
<comment type="caution">
    <text evidence="1">The sequence shown here is derived from an EMBL/GenBank/DDBJ whole genome shotgun (WGS) entry which is preliminary data.</text>
</comment>
<sequence>MGLNSNYILADSDLLGSFGFEDYSMFLNVDDKSFLRHLKNDAKLSDFEESLKLYSAAIHEYRHYFDMTHTTYGVTHFYNLDQALRQKFKQNKGDEFSFHKIKSFTNELKKIRYPSYYSHIWQEDNTKQWELRPTIGKVFDSYGHVSDRPVLFARYFNSQGEALSRHPFSMVSLLECSATIDEYINSMGLISSLSKDEASYNFLIARFDKINMDYIYNINLTEYSTCFHLIANRFRITHLQKLFDISRVLINICL</sequence>
<keyword evidence="2" id="KW-1185">Reference proteome</keyword>
<evidence type="ECO:0000313" key="2">
    <source>
        <dbReference type="Proteomes" id="UP001498501"/>
    </source>
</evidence>
<proteinExistence type="predicted"/>
<accession>A0ABU8ZKP3</accession>
<evidence type="ECO:0000313" key="1">
    <source>
        <dbReference type="EMBL" id="MEK0254182.1"/>
    </source>
</evidence>
<dbReference type="Proteomes" id="UP001498501">
    <property type="component" value="Unassembled WGS sequence"/>
</dbReference>
<gene>
    <name evidence="1" type="ORF">WM018_17365</name>
</gene>